<dbReference type="Proteomes" id="UP000307440">
    <property type="component" value="Unassembled WGS sequence"/>
</dbReference>
<evidence type="ECO:0000313" key="1">
    <source>
        <dbReference type="EMBL" id="TFK19051.1"/>
    </source>
</evidence>
<accession>A0A5C3KG45</accession>
<dbReference type="AlphaFoldDB" id="A0A5C3KG45"/>
<keyword evidence="2" id="KW-1185">Reference proteome</keyword>
<dbReference type="EMBL" id="ML210363">
    <property type="protein sequence ID" value="TFK19051.1"/>
    <property type="molecule type" value="Genomic_DNA"/>
</dbReference>
<evidence type="ECO:0000313" key="2">
    <source>
        <dbReference type="Proteomes" id="UP000307440"/>
    </source>
</evidence>
<gene>
    <name evidence="1" type="ORF">FA15DRAFT_660229</name>
</gene>
<protein>
    <submittedName>
        <fullName evidence="1">Uncharacterized protein</fullName>
    </submittedName>
</protein>
<name>A0A5C3KG45_COPMA</name>
<proteinExistence type="predicted"/>
<organism evidence="1 2">
    <name type="scientific">Coprinopsis marcescibilis</name>
    <name type="common">Agaric fungus</name>
    <name type="synonym">Psathyrella marcescibilis</name>
    <dbReference type="NCBI Taxonomy" id="230819"/>
    <lineage>
        <taxon>Eukaryota</taxon>
        <taxon>Fungi</taxon>
        <taxon>Dikarya</taxon>
        <taxon>Basidiomycota</taxon>
        <taxon>Agaricomycotina</taxon>
        <taxon>Agaricomycetes</taxon>
        <taxon>Agaricomycetidae</taxon>
        <taxon>Agaricales</taxon>
        <taxon>Agaricineae</taxon>
        <taxon>Psathyrellaceae</taxon>
        <taxon>Coprinopsis</taxon>
    </lineage>
</organism>
<reference evidence="1 2" key="1">
    <citation type="journal article" date="2019" name="Nat. Ecol. Evol.">
        <title>Megaphylogeny resolves global patterns of mushroom evolution.</title>
        <authorList>
            <person name="Varga T."/>
            <person name="Krizsan K."/>
            <person name="Foldi C."/>
            <person name="Dima B."/>
            <person name="Sanchez-Garcia M."/>
            <person name="Sanchez-Ramirez S."/>
            <person name="Szollosi G.J."/>
            <person name="Szarkandi J.G."/>
            <person name="Papp V."/>
            <person name="Albert L."/>
            <person name="Andreopoulos W."/>
            <person name="Angelini C."/>
            <person name="Antonin V."/>
            <person name="Barry K.W."/>
            <person name="Bougher N.L."/>
            <person name="Buchanan P."/>
            <person name="Buyck B."/>
            <person name="Bense V."/>
            <person name="Catcheside P."/>
            <person name="Chovatia M."/>
            <person name="Cooper J."/>
            <person name="Damon W."/>
            <person name="Desjardin D."/>
            <person name="Finy P."/>
            <person name="Geml J."/>
            <person name="Haridas S."/>
            <person name="Hughes K."/>
            <person name="Justo A."/>
            <person name="Karasinski D."/>
            <person name="Kautmanova I."/>
            <person name="Kiss B."/>
            <person name="Kocsube S."/>
            <person name="Kotiranta H."/>
            <person name="LaButti K.M."/>
            <person name="Lechner B.E."/>
            <person name="Liimatainen K."/>
            <person name="Lipzen A."/>
            <person name="Lukacs Z."/>
            <person name="Mihaltcheva S."/>
            <person name="Morgado L.N."/>
            <person name="Niskanen T."/>
            <person name="Noordeloos M.E."/>
            <person name="Ohm R.A."/>
            <person name="Ortiz-Santana B."/>
            <person name="Ovrebo C."/>
            <person name="Racz N."/>
            <person name="Riley R."/>
            <person name="Savchenko A."/>
            <person name="Shiryaev A."/>
            <person name="Soop K."/>
            <person name="Spirin V."/>
            <person name="Szebenyi C."/>
            <person name="Tomsovsky M."/>
            <person name="Tulloss R.E."/>
            <person name="Uehling J."/>
            <person name="Grigoriev I.V."/>
            <person name="Vagvolgyi C."/>
            <person name="Papp T."/>
            <person name="Martin F.M."/>
            <person name="Miettinen O."/>
            <person name="Hibbett D.S."/>
            <person name="Nagy L.G."/>
        </authorList>
    </citation>
    <scope>NUCLEOTIDE SEQUENCE [LARGE SCALE GENOMIC DNA]</scope>
    <source>
        <strain evidence="1 2">CBS 121175</strain>
    </source>
</reference>
<sequence>MSPVWTKEYMNEYGLAYLKAQYANYAITMATVVGASFDMTRIFRDLLESSNGIEYMQITSSYTWMEVLNLDHHATCLWLGTDCCTLIVPVLTSTTRPQRCWISESHILRPASGLPSALAATSPPSSLLSLKGIGDDIVAGEGKSCCSYYHPALIAILLDGFLSSS</sequence>